<evidence type="ECO:0000313" key="2">
    <source>
        <dbReference type="EMBL" id="KAK5975764.1"/>
    </source>
</evidence>
<feature type="transmembrane region" description="Helical" evidence="1">
    <location>
        <begin position="88"/>
        <end position="108"/>
    </location>
</feature>
<evidence type="ECO:0000313" key="3">
    <source>
        <dbReference type="Proteomes" id="UP001331761"/>
    </source>
</evidence>
<dbReference type="EMBL" id="WIXE01012641">
    <property type="protein sequence ID" value="KAK5975764.1"/>
    <property type="molecule type" value="Genomic_DNA"/>
</dbReference>
<reference evidence="2 3" key="1">
    <citation type="submission" date="2019-10" db="EMBL/GenBank/DDBJ databases">
        <title>Assembly and Annotation for the nematode Trichostrongylus colubriformis.</title>
        <authorList>
            <person name="Martin J."/>
        </authorList>
    </citation>
    <scope>NUCLEOTIDE SEQUENCE [LARGE SCALE GENOMIC DNA]</scope>
    <source>
        <strain evidence="2">G859</strain>
        <tissue evidence="2">Whole worm</tissue>
    </source>
</reference>
<keyword evidence="1" id="KW-1133">Transmembrane helix</keyword>
<gene>
    <name evidence="2" type="ORF">GCK32_019177</name>
</gene>
<dbReference type="AlphaFoldDB" id="A0AAN8IIA9"/>
<keyword evidence="1" id="KW-0812">Transmembrane</keyword>
<accession>A0AAN8IIA9</accession>
<name>A0AAN8IIA9_TRICO</name>
<keyword evidence="3" id="KW-1185">Reference proteome</keyword>
<sequence length="109" mass="12057">MPTDLHYICFTMITMIALKESKRRPTPSDRIHMQQKELLLMFVLLFTLQLTGIQGKQGNVTNQIANSTSNSSTSLQATTQKQASSASIMALNVLSVCIFMVSSILIGYD</sequence>
<evidence type="ECO:0000256" key="1">
    <source>
        <dbReference type="SAM" id="Phobius"/>
    </source>
</evidence>
<keyword evidence="1" id="KW-0472">Membrane</keyword>
<protein>
    <submittedName>
        <fullName evidence="2">Uncharacterized protein</fullName>
    </submittedName>
</protein>
<proteinExistence type="predicted"/>
<comment type="caution">
    <text evidence="2">The sequence shown here is derived from an EMBL/GenBank/DDBJ whole genome shotgun (WGS) entry which is preliminary data.</text>
</comment>
<dbReference type="Proteomes" id="UP001331761">
    <property type="component" value="Unassembled WGS sequence"/>
</dbReference>
<organism evidence="2 3">
    <name type="scientific">Trichostrongylus colubriformis</name>
    <name type="common">Black scour worm</name>
    <dbReference type="NCBI Taxonomy" id="6319"/>
    <lineage>
        <taxon>Eukaryota</taxon>
        <taxon>Metazoa</taxon>
        <taxon>Ecdysozoa</taxon>
        <taxon>Nematoda</taxon>
        <taxon>Chromadorea</taxon>
        <taxon>Rhabditida</taxon>
        <taxon>Rhabditina</taxon>
        <taxon>Rhabditomorpha</taxon>
        <taxon>Strongyloidea</taxon>
        <taxon>Trichostrongylidae</taxon>
        <taxon>Trichostrongylus</taxon>
    </lineage>
</organism>